<comment type="caution">
    <text evidence="1">The sequence shown here is derived from an EMBL/GenBank/DDBJ whole genome shotgun (WGS) entry which is preliminary data.</text>
</comment>
<proteinExistence type="predicted"/>
<name>A0A6A3H1U0_9STRA</name>
<gene>
    <name evidence="1" type="ORF">PF011_g29193</name>
</gene>
<sequence length="221" mass="23504">MELPKVSKAAASAADSGAALCKLLVQGVFLFTGVFSTCMAQFVFNQGTGDQARSSARRRSSRTSITRKHDVILMQHERPLHEQQRVLAKLRLQSRAGDVEQPLHQLFRVALGLRSAAVQAAHGLVVGLHLRIAELEMPCVQCSSTVDAAADEFQRAQEAVSSWRRAATVRVGAESAPAEMSASAEKSVPARSLTTDVARGCVAARGATGAWRRGGRGGEGA</sequence>
<evidence type="ECO:0000313" key="2">
    <source>
        <dbReference type="Proteomes" id="UP000460718"/>
    </source>
</evidence>
<feature type="non-terminal residue" evidence="1">
    <location>
        <position position="221"/>
    </location>
</feature>
<accession>A0A6A3H1U0</accession>
<reference evidence="1 2" key="1">
    <citation type="submission" date="2018-09" db="EMBL/GenBank/DDBJ databases">
        <title>Genomic investigation of the strawberry pathogen Phytophthora fragariae indicates pathogenicity is determined by transcriptional variation in three key races.</title>
        <authorList>
            <person name="Adams T.M."/>
            <person name="Armitage A.D."/>
            <person name="Sobczyk M.K."/>
            <person name="Bates H.J."/>
            <person name="Dunwell J.M."/>
            <person name="Nellist C.F."/>
            <person name="Harrison R.J."/>
        </authorList>
    </citation>
    <scope>NUCLEOTIDE SEQUENCE [LARGE SCALE GENOMIC DNA]</scope>
    <source>
        <strain evidence="1 2">SCRP245</strain>
    </source>
</reference>
<evidence type="ECO:0000313" key="1">
    <source>
        <dbReference type="EMBL" id="KAE8962993.1"/>
    </source>
</evidence>
<dbReference type="Proteomes" id="UP000460718">
    <property type="component" value="Unassembled WGS sequence"/>
</dbReference>
<organism evidence="1 2">
    <name type="scientific">Phytophthora fragariae</name>
    <dbReference type="NCBI Taxonomy" id="53985"/>
    <lineage>
        <taxon>Eukaryota</taxon>
        <taxon>Sar</taxon>
        <taxon>Stramenopiles</taxon>
        <taxon>Oomycota</taxon>
        <taxon>Peronosporomycetes</taxon>
        <taxon>Peronosporales</taxon>
        <taxon>Peronosporaceae</taxon>
        <taxon>Phytophthora</taxon>
    </lineage>
</organism>
<protein>
    <submittedName>
        <fullName evidence="1">Uncharacterized protein</fullName>
    </submittedName>
</protein>
<dbReference type="AlphaFoldDB" id="A0A6A3H1U0"/>
<dbReference type="EMBL" id="QXFW01005149">
    <property type="protein sequence ID" value="KAE8962993.1"/>
    <property type="molecule type" value="Genomic_DNA"/>
</dbReference>